<reference evidence="1" key="1">
    <citation type="submission" date="2021-01" db="EMBL/GenBank/DDBJ databases">
        <authorList>
            <person name="Corre E."/>
            <person name="Pelletier E."/>
            <person name="Niang G."/>
            <person name="Scheremetjew M."/>
            <person name="Finn R."/>
            <person name="Kale V."/>
            <person name="Holt S."/>
            <person name="Cochrane G."/>
            <person name="Meng A."/>
            <person name="Brown T."/>
            <person name="Cohen L."/>
        </authorList>
    </citation>
    <scope>NUCLEOTIDE SEQUENCE</scope>
    <source>
        <strain evidence="1">UTEX LB 985</strain>
    </source>
</reference>
<sequence>MHDGRYLAECAQAGIDANRHAAGPLPALTALDFFKERAEVALGVRLAPTAQLRQDVRELLDLGFSQLPLEECDELHDLAAADAERFEDEMKAWQAAHARRRAGEKRKRGA</sequence>
<gene>
    <name evidence="1" type="ORF">CBRE1094_LOCUS15547</name>
</gene>
<accession>A0A7S2DBB1</accession>
<proteinExistence type="predicted"/>
<protein>
    <submittedName>
        <fullName evidence="1">Uncharacterized protein</fullName>
    </submittedName>
</protein>
<dbReference type="AlphaFoldDB" id="A0A7S2DBB1"/>
<evidence type="ECO:0000313" key="1">
    <source>
        <dbReference type="EMBL" id="CAD9449320.1"/>
    </source>
</evidence>
<dbReference type="EMBL" id="HBGU01028575">
    <property type="protein sequence ID" value="CAD9449320.1"/>
    <property type="molecule type" value="Transcribed_RNA"/>
</dbReference>
<name>A0A7S2DBB1_9EUKA</name>
<organism evidence="1">
    <name type="scientific">Haptolina brevifila</name>
    <dbReference type="NCBI Taxonomy" id="156173"/>
    <lineage>
        <taxon>Eukaryota</taxon>
        <taxon>Haptista</taxon>
        <taxon>Haptophyta</taxon>
        <taxon>Prymnesiophyceae</taxon>
        <taxon>Prymnesiales</taxon>
        <taxon>Prymnesiaceae</taxon>
        <taxon>Haptolina</taxon>
    </lineage>
</organism>